<dbReference type="KEGG" id="pfj:MYCFIDRAFT_171838"/>
<gene>
    <name evidence="2" type="ORF">MYCFIDRAFT_171838</name>
</gene>
<keyword evidence="3" id="KW-1185">Reference proteome</keyword>
<dbReference type="HOGENOM" id="CLU_1360950_0_0_1"/>
<evidence type="ECO:0000313" key="3">
    <source>
        <dbReference type="Proteomes" id="UP000016932"/>
    </source>
</evidence>
<protein>
    <submittedName>
        <fullName evidence="2">Uncharacterized protein</fullName>
    </submittedName>
</protein>
<evidence type="ECO:0000256" key="1">
    <source>
        <dbReference type="SAM" id="MobiDB-lite"/>
    </source>
</evidence>
<name>M3A4G9_PSEFD</name>
<reference evidence="2 3" key="1">
    <citation type="journal article" date="2012" name="PLoS Pathog.">
        <title>Diverse lifestyles and strategies of plant pathogenesis encoded in the genomes of eighteen Dothideomycetes fungi.</title>
        <authorList>
            <person name="Ohm R.A."/>
            <person name="Feau N."/>
            <person name="Henrissat B."/>
            <person name="Schoch C.L."/>
            <person name="Horwitz B.A."/>
            <person name="Barry K.W."/>
            <person name="Condon B.J."/>
            <person name="Copeland A.C."/>
            <person name="Dhillon B."/>
            <person name="Glaser F."/>
            <person name="Hesse C.N."/>
            <person name="Kosti I."/>
            <person name="LaButti K."/>
            <person name="Lindquist E.A."/>
            <person name="Lucas S."/>
            <person name="Salamov A.A."/>
            <person name="Bradshaw R.E."/>
            <person name="Ciuffetti L."/>
            <person name="Hamelin R.C."/>
            <person name="Kema G.H.J."/>
            <person name="Lawrence C."/>
            <person name="Scott J.A."/>
            <person name="Spatafora J.W."/>
            <person name="Turgeon B.G."/>
            <person name="de Wit P.J.G.M."/>
            <person name="Zhong S."/>
            <person name="Goodwin S.B."/>
            <person name="Grigoriev I.V."/>
        </authorList>
    </citation>
    <scope>NUCLEOTIDE SEQUENCE [LARGE SCALE GENOMIC DNA]</scope>
    <source>
        <strain evidence="2 3">CIRAD86</strain>
    </source>
</reference>
<feature type="region of interest" description="Disordered" evidence="1">
    <location>
        <begin position="48"/>
        <end position="73"/>
    </location>
</feature>
<evidence type="ECO:0000313" key="2">
    <source>
        <dbReference type="EMBL" id="EME86014.1"/>
    </source>
</evidence>
<sequence length="201" mass="22106">MSLCDIILSALVSPHHKTRDLSSPWMSPTLYQRIHQNYHCRREASPLTQTPMSSQVPPQNPNHQPPVAESSILSNDCSSPLSHRCDLAKGLMAGLTLASISLSIHIPILANLRICESFRVCPGDRPSQDLLAATLSSSAKSARRRYQKAVLERLWFAVELSEDDGPYSDTCLAVWSMKTLEMIKASLYAILKLGPALPLGS</sequence>
<dbReference type="GeneID" id="19332704"/>
<organism evidence="2 3">
    <name type="scientific">Pseudocercospora fijiensis (strain CIRAD86)</name>
    <name type="common">Black leaf streak disease fungus</name>
    <name type="synonym">Mycosphaerella fijiensis</name>
    <dbReference type="NCBI Taxonomy" id="383855"/>
    <lineage>
        <taxon>Eukaryota</taxon>
        <taxon>Fungi</taxon>
        <taxon>Dikarya</taxon>
        <taxon>Ascomycota</taxon>
        <taxon>Pezizomycotina</taxon>
        <taxon>Dothideomycetes</taxon>
        <taxon>Dothideomycetidae</taxon>
        <taxon>Mycosphaerellales</taxon>
        <taxon>Mycosphaerellaceae</taxon>
        <taxon>Pseudocercospora</taxon>
    </lineage>
</organism>
<accession>M3A4G9</accession>
<dbReference type="EMBL" id="KB446556">
    <property type="protein sequence ID" value="EME86014.1"/>
    <property type="molecule type" value="Genomic_DNA"/>
</dbReference>
<dbReference type="RefSeq" id="XP_007923436.1">
    <property type="nucleotide sequence ID" value="XM_007925245.1"/>
</dbReference>
<dbReference type="AlphaFoldDB" id="M3A4G9"/>
<dbReference type="VEuPathDB" id="FungiDB:MYCFIDRAFT_171838"/>
<dbReference type="Proteomes" id="UP000016932">
    <property type="component" value="Unassembled WGS sequence"/>
</dbReference>
<proteinExistence type="predicted"/>